<gene>
    <name evidence="1" type="ordered locus">Sfum_4022</name>
</gene>
<protein>
    <submittedName>
        <fullName evidence="1">Uncharacterized protein</fullName>
    </submittedName>
</protein>
<accession>A0LQI6</accession>
<dbReference type="InParanoid" id="A0LQI6"/>
<dbReference type="Proteomes" id="UP000001784">
    <property type="component" value="Chromosome"/>
</dbReference>
<dbReference type="EMBL" id="CP000478">
    <property type="protein sequence ID" value="ABK19688.1"/>
    <property type="molecule type" value="Genomic_DNA"/>
</dbReference>
<organism evidence="1 2">
    <name type="scientific">Syntrophobacter fumaroxidans (strain DSM 10017 / MPOB)</name>
    <dbReference type="NCBI Taxonomy" id="335543"/>
    <lineage>
        <taxon>Bacteria</taxon>
        <taxon>Pseudomonadati</taxon>
        <taxon>Thermodesulfobacteriota</taxon>
        <taxon>Syntrophobacteria</taxon>
        <taxon>Syntrophobacterales</taxon>
        <taxon>Syntrophobacteraceae</taxon>
        <taxon>Syntrophobacter</taxon>
    </lineage>
</organism>
<reference evidence="1 2" key="1">
    <citation type="submission" date="2006-10" db="EMBL/GenBank/DDBJ databases">
        <title>Complete sequence of Syntrophobacter fumaroxidans MPOB.</title>
        <authorList>
            <consortium name="US DOE Joint Genome Institute"/>
            <person name="Copeland A."/>
            <person name="Lucas S."/>
            <person name="Lapidus A."/>
            <person name="Barry K."/>
            <person name="Detter J.C."/>
            <person name="Glavina del Rio T."/>
            <person name="Hammon N."/>
            <person name="Israni S."/>
            <person name="Pitluck S."/>
            <person name="Goltsman E.G."/>
            <person name="Martinez M."/>
            <person name="Schmutz J."/>
            <person name="Larimer F."/>
            <person name="Land M."/>
            <person name="Hauser L."/>
            <person name="Kyrpides N."/>
            <person name="Kim E."/>
            <person name="Boone D.R."/>
            <person name="Brockman F."/>
            <person name="Culley D."/>
            <person name="Ferry J."/>
            <person name="Gunsalus R."/>
            <person name="McInerney M.J."/>
            <person name="Morrison M."/>
            <person name="Plugge C."/>
            <person name="Rohlin L."/>
            <person name="Scholten J."/>
            <person name="Sieber J."/>
            <person name="Stams A.J.M."/>
            <person name="Worm P."/>
            <person name="Henstra A.M."/>
            <person name="Richardson P."/>
        </authorList>
    </citation>
    <scope>NUCLEOTIDE SEQUENCE [LARGE SCALE GENOMIC DNA]</scope>
    <source>
        <strain evidence="2">DSM 10017 / MPOB</strain>
    </source>
</reference>
<keyword evidence="2" id="KW-1185">Reference proteome</keyword>
<dbReference type="KEGG" id="sfu:Sfum_4022"/>
<name>A0LQI6_SYNFM</name>
<proteinExistence type="predicted"/>
<dbReference type="HOGENOM" id="CLU_507985_0_0_7"/>
<sequence>MPDGTGTTIATPSPRLRTGPSSLDRLVRFLDPDEFRAVCVIDCLCARLPPPNDPPVHGFLAEWLRTAARGDTALKHWVVEHFVASSLRAEAFDSARSLADRYLKRGFWGAVWVPDGFAPGKVPECPPVLFGFGSLFAASGWAAFFNSRKERLPSPESTWLKAVRELLPAVVSKGVGLASSLGTLTYDLAAAYAVRRGVPLLLVAAAGVEASRKGMEAFAGRSHEGIGVACMLSGRCGPKARRMACRDRLLALLSDLHVIIEIRSGGNLLKTLLDQQFLQPRARWIVMPPAWQAANAGNFQLAGECIHRVQRISVAPPVTVAATGLPNRAGKRRRLLSRDLRRDEYVYHYTRSCPGPWPGQSRGDYLRSLLEREPGSGHSALDTLSRILAEGRIRGSTRLVRGTDPVVSWSARTPWELMSIRHWSRALIRWTFEPYGIAVRKTSVRNRGGKPAVYVAARFHQRLALEDRHRFQRHEPPSCAWKHEREWRTEGDFELTGLGEDEAFIFVPDSRDADTLQARVSATLPVLVPDAAPDPK</sequence>
<dbReference type="AlphaFoldDB" id="A0LQI6"/>
<evidence type="ECO:0000313" key="2">
    <source>
        <dbReference type="Proteomes" id="UP000001784"/>
    </source>
</evidence>
<dbReference type="eggNOG" id="ENOG5032UQT">
    <property type="taxonomic scope" value="Bacteria"/>
</dbReference>
<evidence type="ECO:0000313" key="1">
    <source>
        <dbReference type="EMBL" id="ABK19688.1"/>
    </source>
</evidence>